<keyword evidence="6" id="KW-1185">Reference proteome</keyword>
<dbReference type="InterPro" id="IPR017853">
    <property type="entry name" value="GH"/>
</dbReference>
<protein>
    <submittedName>
        <fullName evidence="5">Glycoside hydrolase family 5 protein</fullName>
    </submittedName>
</protein>
<dbReference type="Gene3D" id="2.60.120.430">
    <property type="entry name" value="Galactose-binding lectin"/>
    <property type="match status" value="1"/>
</dbReference>
<proteinExistence type="inferred from homology"/>
<dbReference type="InterPro" id="IPR001547">
    <property type="entry name" value="Glyco_hydro_5"/>
</dbReference>
<dbReference type="Pfam" id="PF00150">
    <property type="entry name" value="Cellulase"/>
    <property type="match status" value="1"/>
</dbReference>
<dbReference type="Proteomes" id="UP000663090">
    <property type="component" value="Chromosome"/>
</dbReference>
<dbReference type="RefSeq" id="WP_206719293.1">
    <property type="nucleotide sequence ID" value="NZ_CP071091.1"/>
</dbReference>
<evidence type="ECO:0000313" key="6">
    <source>
        <dbReference type="Proteomes" id="UP000663090"/>
    </source>
</evidence>
<dbReference type="PANTHER" id="PTHR34142:SF1">
    <property type="entry name" value="GLYCOSIDE HYDROLASE FAMILY 5 DOMAIN-CONTAINING PROTEIN"/>
    <property type="match status" value="1"/>
</dbReference>
<evidence type="ECO:0000256" key="3">
    <source>
        <dbReference type="RuleBase" id="RU361153"/>
    </source>
</evidence>
<keyword evidence="1 3" id="KW-0378">Hydrolase</keyword>
<feature type="domain" description="Glycoside hydrolase family 5" evidence="4">
    <location>
        <begin position="258"/>
        <end position="522"/>
    </location>
</feature>
<organism evidence="5 6">
    <name type="scientific">Myxococcus landrumensis</name>
    <dbReference type="NCBI Taxonomy" id="2813577"/>
    <lineage>
        <taxon>Bacteria</taxon>
        <taxon>Pseudomonadati</taxon>
        <taxon>Myxococcota</taxon>
        <taxon>Myxococcia</taxon>
        <taxon>Myxococcales</taxon>
        <taxon>Cystobacterineae</taxon>
        <taxon>Myxococcaceae</taxon>
        <taxon>Myxococcus</taxon>
    </lineage>
</organism>
<gene>
    <name evidence="5" type="ORF">JY572_17230</name>
</gene>
<dbReference type="Gene3D" id="3.20.20.80">
    <property type="entry name" value="Glycosidases"/>
    <property type="match status" value="1"/>
</dbReference>
<name>A0ABX7NJM2_9BACT</name>
<evidence type="ECO:0000313" key="5">
    <source>
        <dbReference type="EMBL" id="QSQ17674.1"/>
    </source>
</evidence>
<dbReference type="SUPFAM" id="SSF51445">
    <property type="entry name" value="(Trans)glycosidases"/>
    <property type="match status" value="1"/>
</dbReference>
<comment type="similarity">
    <text evidence="3">Belongs to the glycosyl hydrolase 5 (cellulase A) family.</text>
</comment>
<reference evidence="5 6" key="1">
    <citation type="submission" date="2021-02" db="EMBL/GenBank/DDBJ databases">
        <title>De Novo genome assembly of isolated myxobacteria.</title>
        <authorList>
            <person name="Stevens D.C."/>
        </authorList>
    </citation>
    <scope>NUCLEOTIDE SEQUENCE [LARGE SCALE GENOMIC DNA]</scope>
    <source>
        <strain evidence="5 6">SCHIC003</strain>
    </source>
</reference>
<sequence length="560" mass="59888">MGRPTVSRQCFSALLGTLFILGVACGPPSSEDAGPLADPEETAPGPARLLLLPPLNPAYQTVLYDDAVAPGWDAGYSWGSVSRTSTTSTKAYGASSMQVSSAAYSALALGAYGQTFSTSAYAAVSFALSPGTSNLAAIKGLKLIVSQEGTDGNAGVMIGTYANPSFDSLGAGEWTRVTVPMSALKGTLTTFNKLTLMAETAVSYGIDGIAIETPRSSGGKPYPTGVAYRGINRAGMEYGNDWDGWTGQTYYEMPASPQIAAELAYYKAKGFNLIRLPISWERLQHTLLGPLDTAYSNGMMNYINLATAQGFTLVLDLHNYNRYATGAFDGAGNQTSNYVQRVIGDGTLTVGHLADVWTKLANLVKTNPRVILGLMNEPHDLPMTSTTWFSGIQTVINAVRATGSTQLLLVPNSRGSDVGHWHTWAPGGGPLDSVVALTITDSANNHAFDMHSYYPEGYGSNDESSYGAQLTAVTNWARTHGKKLFLTEMGIPIRAPIAQAQITNALTFMNNHGDVWMGWSPWDLTDWQLTANNHTADYTTNGLTPILWYSAFLTPNFLAL</sequence>
<dbReference type="PANTHER" id="PTHR34142">
    <property type="entry name" value="ENDO-BETA-1,4-GLUCANASE A"/>
    <property type="match status" value="1"/>
</dbReference>
<evidence type="ECO:0000259" key="4">
    <source>
        <dbReference type="Pfam" id="PF00150"/>
    </source>
</evidence>
<dbReference type="GO" id="GO:0016787">
    <property type="term" value="F:hydrolase activity"/>
    <property type="evidence" value="ECO:0007669"/>
    <property type="project" value="UniProtKB-KW"/>
</dbReference>
<dbReference type="InterPro" id="IPR018087">
    <property type="entry name" value="Glyco_hydro_5_CS"/>
</dbReference>
<dbReference type="EMBL" id="CP071091">
    <property type="protein sequence ID" value="QSQ17674.1"/>
    <property type="molecule type" value="Genomic_DNA"/>
</dbReference>
<keyword evidence="2 3" id="KW-0326">Glycosidase</keyword>
<dbReference type="PROSITE" id="PS00659">
    <property type="entry name" value="GLYCOSYL_HYDROL_F5"/>
    <property type="match status" value="1"/>
</dbReference>
<evidence type="ECO:0000256" key="2">
    <source>
        <dbReference type="ARBA" id="ARBA00023295"/>
    </source>
</evidence>
<dbReference type="PROSITE" id="PS51257">
    <property type="entry name" value="PROKAR_LIPOPROTEIN"/>
    <property type="match status" value="1"/>
</dbReference>
<accession>A0ABX7NJM2</accession>
<evidence type="ECO:0000256" key="1">
    <source>
        <dbReference type="ARBA" id="ARBA00022801"/>
    </source>
</evidence>